<dbReference type="EMBL" id="JAUJYO010000015">
    <property type="protein sequence ID" value="KAK1297539.1"/>
    <property type="molecule type" value="Genomic_DNA"/>
</dbReference>
<organism evidence="1 2">
    <name type="scientific">Acorus calamus</name>
    <name type="common">Sweet flag</name>
    <dbReference type="NCBI Taxonomy" id="4465"/>
    <lineage>
        <taxon>Eukaryota</taxon>
        <taxon>Viridiplantae</taxon>
        <taxon>Streptophyta</taxon>
        <taxon>Embryophyta</taxon>
        <taxon>Tracheophyta</taxon>
        <taxon>Spermatophyta</taxon>
        <taxon>Magnoliopsida</taxon>
        <taxon>Liliopsida</taxon>
        <taxon>Acoraceae</taxon>
        <taxon>Acorus</taxon>
    </lineage>
</organism>
<dbReference type="AlphaFoldDB" id="A0AAV9D9I7"/>
<proteinExistence type="predicted"/>
<name>A0AAV9D9I7_ACOCL</name>
<sequence>MKTEGEDLEEKVRKGGGDQMKVMVGMDGSDGSIRALTWALDTLFKPGSPVAGSITLVHVQEPFFYPKGPGHAFKKTAFAFPSTGPFTRACMDARGRRPSCLVIRA</sequence>
<dbReference type="Proteomes" id="UP001180020">
    <property type="component" value="Unassembled WGS sequence"/>
</dbReference>
<dbReference type="SUPFAM" id="SSF52402">
    <property type="entry name" value="Adenine nucleotide alpha hydrolases-like"/>
    <property type="match status" value="1"/>
</dbReference>
<evidence type="ECO:0000313" key="2">
    <source>
        <dbReference type="Proteomes" id="UP001180020"/>
    </source>
</evidence>
<keyword evidence="2" id="KW-1185">Reference proteome</keyword>
<gene>
    <name evidence="1" type="ORF">QJS10_CPB15g02175</name>
</gene>
<comment type="caution">
    <text evidence="1">The sequence shown here is derived from an EMBL/GenBank/DDBJ whole genome shotgun (WGS) entry which is preliminary data.</text>
</comment>
<reference evidence="1" key="1">
    <citation type="journal article" date="2023" name="Nat. Commun.">
        <title>Diploid and tetraploid genomes of Acorus and the evolution of monocots.</title>
        <authorList>
            <person name="Ma L."/>
            <person name="Liu K.W."/>
            <person name="Li Z."/>
            <person name="Hsiao Y.Y."/>
            <person name="Qi Y."/>
            <person name="Fu T."/>
            <person name="Tang G.D."/>
            <person name="Zhang D."/>
            <person name="Sun W.H."/>
            <person name="Liu D.K."/>
            <person name="Li Y."/>
            <person name="Chen G.Z."/>
            <person name="Liu X.D."/>
            <person name="Liao X.Y."/>
            <person name="Jiang Y.T."/>
            <person name="Yu X."/>
            <person name="Hao Y."/>
            <person name="Huang J."/>
            <person name="Zhao X.W."/>
            <person name="Ke S."/>
            <person name="Chen Y.Y."/>
            <person name="Wu W.L."/>
            <person name="Hsu J.L."/>
            <person name="Lin Y.F."/>
            <person name="Huang M.D."/>
            <person name="Li C.Y."/>
            <person name="Huang L."/>
            <person name="Wang Z.W."/>
            <person name="Zhao X."/>
            <person name="Zhong W.Y."/>
            <person name="Peng D.H."/>
            <person name="Ahmad S."/>
            <person name="Lan S."/>
            <person name="Zhang J.S."/>
            <person name="Tsai W.C."/>
            <person name="Van de Peer Y."/>
            <person name="Liu Z.J."/>
        </authorList>
    </citation>
    <scope>NUCLEOTIDE SEQUENCE</scope>
    <source>
        <strain evidence="1">CP</strain>
    </source>
</reference>
<protein>
    <recommendedName>
        <fullName evidence="3">UspA domain-containing protein</fullName>
    </recommendedName>
</protein>
<dbReference type="Gene3D" id="3.40.50.12370">
    <property type="match status" value="1"/>
</dbReference>
<evidence type="ECO:0000313" key="1">
    <source>
        <dbReference type="EMBL" id="KAK1297539.1"/>
    </source>
</evidence>
<evidence type="ECO:0008006" key="3">
    <source>
        <dbReference type="Google" id="ProtNLM"/>
    </source>
</evidence>
<accession>A0AAV9D9I7</accession>
<reference evidence="1" key="2">
    <citation type="submission" date="2023-06" db="EMBL/GenBank/DDBJ databases">
        <authorList>
            <person name="Ma L."/>
            <person name="Liu K.-W."/>
            <person name="Li Z."/>
            <person name="Hsiao Y.-Y."/>
            <person name="Qi Y."/>
            <person name="Fu T."/>
            <person name="Tang G."/>
            <person name="Zhang D."/>
            <person name="Sun W.-H."/>
            <person name="Liu D.-K."/>
            <person name="Li Y."/>
            <person name="Chen G.-Z."/>
            <person name="Liu X.-D."/>
            <person name="Liao X.-Y."/>
            <person name="Jiang Y.-T."/>
            <person name="Yu X."/>
            <person name="Hao Y."/>
            <person name="Huang J."/>
            <person name="Zhao X.-W."/>
            <person name="Ke S."/>
            <person name="Chen Y.-Y."/>
            <person name="Wu W.-L."/>
            <person name="Hsu J.-L."/>
            <person name="Lin Y.-F."/>
            <person name="Huang M.-D."/>
            <person name="Li C.-Y."/>
            <person name="Huang L."/>
            <person name="Wang Z.-W."/>
            <person name="Zhao X."/>
            <person name="Zhong W.-Y."/>
            <person name="Peng D.-H."/>
            <person name="Ahmad S."/>
            <person name="Lan S."/>
            <person name="Zhang J.-S."/>
            <person name="Tsai W.-C."/>
            <person name="Van De Peer Y."/>
            <person name="Liu Z.-J."/>
        </authorList>
    </citation>
    <scope>NUCLEOTIDE SEQUENCE</scope>
    <source>
        <strain evidence="1">CP</strain>
        <tissue evidence="1">Leaves</tissue>
    </source>
</reference>